<evidence type="ECO:0000313" key="1">
    <source>
        <dbReference type="EMBL" id="KAK7868271.1"/>
    </source>
</evidence>
<keyword evidence="2" id="KW-1185">Reference proteome</keyword>
<name>A0AAN9VT05_9ORTH</name>
<dbReference type="Proteomes" id="UP001378592">
    <property type="component" value="Unassembled WGS sequence"/>
</dbReference>
<reference evidence="1 2" key="1">
    <citation type="submission" date="2024-03" db="EMBL/GenBank/DDBJ databases">
        <title>The genome assembly and annotation of the cricket Gryllus longicercus Weissman &amp; Gray.</title>
        <authorList>
            <person name="Szrajer S."/>
            <person name="Gray D."/>
            <person name="Ylla G."/>
        </authorList>
    </citation>
    <scope>NUCLEOTIDE SEQUENCE [LARGE SCALE GENOMIC DNA]</scope>
    <source>
        <strain evidence="1">DAG 2021-001</strain>
        <tissue evidence="1">Whole body minus gut</tissue>
    </source>
</reference>
<evidence type="ECO:0000313" key="2">
    <source>
        <dbReference type="Proteomes" id="UP001378592"/>
    </source>
</evidence>
<protein>
    <submittedName>
        <fullName evidence="1">Uncharacterized protein</fullName>
    </submittedName>
</protein>
<proteinExistence type="predicted"/>
<gene>
    <name evidence="1" type="ORF">R5R35_013868</name>
</gene>
<accession>A0AAN9VT05</accession>
<comment type="caution">
    <text evidence="1">The sequence shown here is derived from an EMBL/GenBank/DDBJ whole genome shotgun (WGS) entry which is preliminary data.</text>
</comment>
<sequence length="285" mass="30909">MAATPSSTTESQGEGVAAWCTSEERVCLAWGDLWASGACHAPLEQGPCPDAHWLLLDAHAMPRGTCAPRPCPPAQLPSAGRCLEEAEAREMCWSGAVHLDALGRLRCGASPGWTAILKTHVRCQQPTFQPSNYTFNSTKDDGYYFTDDGYYNSTDDGYYNSTDDGYYNATDDGYYNSTYYRGYNFTDDDFNATDVYDSAPDYQPVTNVTAYNITDEYPPLASKSMYVKAEVTAGDRRAVKADAHGQGDIGEGPPVAAAHAPIRLSVRVLVAGALCSLLATRVTRC</sequence>
<organism evidence="1 2">
    <name type="scientific">Gryllus longicercus</name>
    <dbReference type="NCBI Taxonomy" id="2509291"/>
    <lineage>
        <taxon>Eukaryota</taxon>
        <taxon>Metazoa</taxon>
        <taxon>Ecdysozoa</taxon>
        <taxon>Arthropoda</taxon>
        <taxon>Hexapoda</taxon>
        <taxon>Insecta</taxon>
        <taxon>Pterygota</taxon>
        <taxon>Neoptera</taxon>
        <taxon>Polyneoptera</taxon>
        <taxon>Orthoptera</taxon>
        <taxon>Ensifera</taxon>
        <taxon>Gryllidea</taxon>
        <taxon>Grylloidea</taxon>
        <taxon>Gryllidae</taxon>
        <taxon>Gryllinae</taxon>
        <taxon>Gryllus</taxon>
    </lineage>
</organism>
<dbReference type="EMBL" id="JAZDUA010000097">
    <property type="protein sequence ID" value="KAK7868271.1"/>
    <property type="molecule type" value="Genomic_DNA"/>
</dbReference>
<dbReference type="AlphaFoldDB" id="A0AAN9VT05"/>